<dbReference type="CDD" id="cd00030">
    <property type="entry name" value="C2"/>
    <property type="match status" value="1"/>
</dbReference>
<organism evidence="3 4">
    <name type="scientific">Polysphondylium violaceum</name>
    <dbReference type="NCBI Taxonomy" id="133409"/>
    <lineage>
        <taxon>Eukaryota</taxon>
        <taxon>Amoebozoa</taxon>
        <taxon>Evosea</taxon>
        <taxon>Eumycetozoa</taxon>
        <taxon>Dictyostelia</taxon>
        <taxon>Dictyosteliales</taxon>
        <taxon>Dictyosteliaceae</taxon>
        <taxon>Polysphondylium</taxon>
    </lineage>
</organism>
<dbReference type="Pfam" id="PF00168">
    <property type="entry name" value="C2"/>
    <property type="match status" value="1"/>
</dbReference>
<evidence type="ECO:0000256" key="1">
    <source>
        <dbReference type="SAM" id="MobiDB-lite"/>
    </source>
</evidence>
<accession>A0A8J4PZA1</accession>
<dbReference type="InterPro" id="IPR035892">
    <property type="entry name" value="C2_domain_sf"/>
</dbReference>
<dbReference type="SMART" id="SM00239">
    <property type="entry name" value="C2"/>
    <property type="match status" value="1"/>
</dbReference>
<feature type="compositionally biased region" description="Low complexity" evidence="1">
    <location>
        <begin position="21"/>
        <end position="67"/>
    </location>
</feature>
<dbReference type="SUPFAM" id="SSF49562">
    <property type="entry name" value="C2 domain (Calcium/lipid-binding domain, CaLB)"/>
    <property type="match status" value="1"/>
</dbReference>
<evidence type="ECO:0000259" key="2">
    <source>
        <dbReference type="PROSITE" id="PS50004"/>
    </source>
</evidence>
<evidence type="ECO:0000313" key="3">
    <source>
        <dbReference type="EMBL" id="KAF2074979.1"/>
    </source>
</evidence>
<keyword evidence="4" id="KW-1185">Reference proteome</keyword>
<dbReference type="OrthoDB" id="29726at2759"/>
<dbReference type="PANTHER" id="PTHR47800:SF4">
    <property type="entry name" value="C2 DOMAIN-CONTAINING PROTEIN"/>
    <property type="match status" value="1"/>
</dbReference>
<feature type="domain" description="C2" evidence="2">
    <location>
        <begin position="90"/>
        <end position="207"/>
    </location>
</feature>
<protein>
    <recommendedName>
        <fullName evidence="2">C2 domain-containing protein</fullName>
    </recommendedName>
</protein>
<dbReference type="Proteomes" id="UP000695562">
    <property type="component" value="Unassembled WGS sequence"/>
</dbReference>
<comment type="caution">
    <text evidence="3">The sequence shown here is derived from an EMBL/GenBank/DDBJ whole genome shotgun (WGS) entry which is preliminary data.</text>
</comment>
<dbReference type="SUPFAM" id="SSF81995">
    <property type="entry name" value="beta-sandwich domain of Sec23/24"/>
    <property type="match status" value="1"/>
</dbReference>
<reference evidence="3" key="1">
    <citation type="submission" date="2020-01" db="EMBL/GenBank/DDBJ databases">
        <title>Development of genomics and gene disruption for Polysphondylium violaceum indicates a role for the polyketide synthase stlB in stalk morphogenesis.</title>
        <authorList>
            <person name="Narita B."/>
            <person name="Kawabe Y."/>
            <person name="Kin K."/>
            <person name="Saito T."/>
            <person name="Gibbs R."/>
            <person name="Kuspa A."/>
            <person name="Muzny D."/>
            <person name="Queller D."/>
            <person name="Richards S."/>
            <person name="Strassman J."/>
            <person name="Sucgang R."/>
            <person name="Worley K."/>
            <person name="Schaap P."/>
        </authorList>
    </citation>
    <scope>NUCLEOTIDE SEQUENCE</scope>
    <source>
        <strain evidence="3">QSvi11</strain>
    </source>
</reference>
<dbReference type="PANTHER" id="PTHR47800">
    <property type="entry name" value="C2 DOMAIN-CONTAINING PROTEIN"/>
    <property type="match status" value="1"/>
</dbReference>
<dbReference type="InterPro" id="IPR000008">
    <property type="entry name" value="C2_dom"/>
</dbReference>
<dbReference type="GO" id="GO:0010628">
    <property type="term" value="P:positive regulation of gene expression"/>
    <property type="evidence" value="ECO:0007669"/>
    <property type="project" value="TreeGrafter"/>
</dbReference>
<sequence length="348" mass="39213">MASTNNVQQPCPPMYGQTPAPQQQQPYPPMYGQQQQQQQQQYYPPMYGQQPPQPQQQYYPPMYGQQPVPHQYHTTTGPIMEPNHPRVLAKPYGSQMTYDGDSKKGKVLLKIISGHNLVSADLLSGKSDPFCKIRSYSISSLSTNVIDENLNPVWDQTFGLFIRNVDHEILVIEVIDYDSLGKNDPLGYFAINISTLPRGIEITTRENLLETKHGQVEITIKAEDFGLINVPPNYVSDYIKYRQEILVTKTKDEISKLIKAHEREVKKKLPITSNGPFVDGYPPKGYKLKSGWLKKDSKTHTNSKPYNGLGNDGKEIFSKVRVVTSNVKSNSNSVAGEVVGDVVFSFFD</sequence>
<dbReference type="EMBL" id="AJWJ01000120">
    <property type="protein sequence ID" value="KAF2074979.1"/>
    <property type="molecule type" value="Genomic_DNA"/>
</dbReference>
<proteinExistence type="predicted"/>
<dbReference type="PROSITE" id="PS50004">
    <property type="entry name" value="C2"/>
    <property type="match status" value="1"/>
</dbReference>
<evidence type="ECO:0000313" key="4">
    <source>
        <dbReference type="Proteomes" id="UP000695562"/>
    </source>
</evidence>
<feature type="region of interest" description="Disordered" evidence="1">
    <location>
        <begin position="1"/>
        <end position="67"/>
    </location>
</feature>
<name>A0A8J4PZA1_9MYCE</name>
<dbReference type="AlphaFoldDB" id="A0A8J4PZA1"/>
<dbReference type="Gene3D" id="2.60.40.150">
    <property type="entry name" value="C2 domain"/>
    <property type="match status" value="1"/>
</dbReference>
<gene>
    <name evidence="3" type="ORF">CYY_003718</name>
</gene>